<evidence type="ECO:0000256" key="7">
    <source>
        <dbReference type="RuleBase" id="RU361153"/>
    </source>
</evidence>
<keyword evidence="8" id="KW-0732">Signal</keyword>
<organism evidence="11 12">
    <name type="scientific">Confluentibacter flavum</name>
    <dbReference type="NCBI Taxonomy" id="1909700"/>
    <lineage>
        <taxon>Bacteria</taxon>
        <taxon>Pseudomonadati</taxon>
        <taxon>Bacteroidota</taxon>
        <taxon>Flavobacteriia</taxon>
        <taxon>Flavobacteriales</taxon>
        <taxon>Flavobacteriaceae</taxon>
        <taxon>Confluentibacter</taxon>
    </lineage>
</organism>
<evidence type="ECO:0000256" key="2">
    <source>
        <dbReference type="ARBA" id="ARBA00022801"/>
    </source>
</evidence>
<evidence type="ECO:0000256" key="5">
    <source>
        <dbReference type="ARBA" id="ARBA00023295"/>
    </source>
</evidence>
<dbReference type="OrthoDB" id="9800955at2"/>
<dbReference type="GO" id="GO:0030245">
    <property type="term" value="P:cellulose catabolic process"/>
    <property type="evidence" value="ECO:0007669"/>
    <property type="project" value="UniProtKB-KW"/>
</dbReference>
<keyword evidence="6" id="KW-0624">Polysaccharide degradation</keyword>
<feature type="domain" description="Glycoside hydrolase family 5" evidence="9">
    <location>
        <begin position="155"/>
        <end position="461"/>
    </location>
</feature>
<evidence type="ECO:0000256" key="3">
    <source>
        <dbReference type="ARBA" id="ARBA00023001"/>
    </source>
</evidence>
<dbReference type="InterPro" id="IPR013783">
    <property type="entry name" value="Ig-like_fold"/>
</dbReference>
<keyword evidence="12" id="KW-1185">Reference proteome</keyword>
<dbReference type="Pfam" id="PF19190">
    <property type="entry name" value="BACON_2"/>
    <property type="match status" value="1"/>
</dbReference>
<evidence type="ECO:0000256" key="8">
    <source>
        <dbReference type="SAM" id="SignalP"/>
    </source>
</evidence>
<dbReference type="RefSeq" id="WP_106658333.1">
    <property type="nucleotide sequence ID" value="NZ_PJEO01000011.1"/>
</dbReference>
<protein>
    <recommendedName>
        <fullName evidence="13">Dihydroxy-acid dehydratase</fullName>
    </recommendedName>
</protein>
<dbReference type="PROSITE" id="PS51257">
    <property type="entry name" value="PROKAR_LIPOPROTEIN"/>
    <property type="match status" value="1"/>
</dbReference>
<evidence type="ECO:0000256" key="6">
    <source>
        <dbReference type="ARBA" id="ARBA00023326"/>
    </source>
</evidence>
<gene>
    <name evidence="11" type="ORF">CSW08_02400</name>
</gene>
<dbReference type="SUPFAM" id="SSF51445">
    <property type="entry name" value="(Trans)glycosidases"/>
    <property type="match status" value="1"/>
</dbReference>
<dbReference type="Gene3D" id="3.20.20.80">
    <property type="entry name" value="Glycosidases"/>
    <property type="match status" value="1"/>
</dbReference>
<evidence type="ECO:0000259" key="9">
    <source>
        <dbReference type="Pfam" id="PF00150"/>
    </source>
</evidence>
<dbReference type="EMBL" id="PJEO01000011">
    <property type="protein sequence ID" value="PKQ46653.1"/>
    <property type="molecule type" value="Genomic_DNA"/>
</dbReference>
<evidence type="ECO:0000313" key="11">
    <source>
        <dbReference type="EMBL" id="PKQ46653.1"/>
    </source>
</evidence>
<evidence type="ECO:0000259" key="10">
    <source>
        <dbReference type="Pfam" id="PF19190"/>
    </source>
</evidence>
<dbReference type="CDD" id="cd14948">
    <property type="entry name" value="BACON"/>
    <property type="match status" value="1"/>
</dbReference>
<keyword evidence="2 7" id="KW-0378">Hydrolase</keyword>
<dbReference type="InterPro" id="IPR017853">
    <property type="entry name" value="GH"/>
</dbReference>
<dbReference type="Pfam" id="PF00150">
    <property type="entry name" value="Cellulase"/>
    <property type="match status" value="1"/>
</dbReference>
<keyword evidence="4" id="KW-0119">Carbohydrate metabolism</keyword>
<dbReference type="GO" id="GO:0008422">
    <property type="term" value="F:beta-glucosidase activity"/>
    <property type="evidence" value="ECO:0007669"/>
    <property type="project" value="TreeGrafter"/>
</dbReference>
<dbReference type="Proteomes" id="UP000233435">
    <property type="component" value="Unassembled WGS sequence"/>
</dbReference>
<dbReference type="GO" id="GO:0005576">
    <property type="term" value="C:extracellular region"/>
    <property type="evidence" value="ECO:0007669"/>
    <property type="project" value="TreeGrafter"/>
</dbReference>
<name>A0A2N3HNU7_9FLAO</name>
<dbReference type="GO" id="GO:0009986">
    <property type="term" value="C:cell surface"/>
    <property type="evidence" value="ECO:0007669"/>
    <property type="project" value="TreeGrafter"/>
</dbReference>
<dbReference type="Gene3D" id="2.60.40.10">
    <property type="entry name" value="Immunoglobulins"/>
    <property type="match status" value="1"/>
</dbReference>
<dbReference type="PANTHER" id="PTHR31297:SF41">
    <property type="entry name" value="ENDOGLUCANASE, PUTATIVE (AFU_ORTHOLOGUE AFUA_5G01830)-RELATED"/>
    <property type="match status" value="1"/>
</dbReference>
<sequence>MNLKHSNKFFLLLIAIVMVTVSCSSNNSESEAPKLLVSETEVSFEPEGGTLEIAISTNDTWKITNSAAWLQLNPTMGNAGEGVIALTLAINETGVTRSVILNVTSDNGQARRITVSQGAHLYPSYNVAPLAPDATGMGSNAVVIASKMTLGWNIGNTFEAPGGETGWGSPVITEDFIKFVKQQGFNTIRIPCAWDWHHVADPATARIDPDWLNRVKEVVGYCVDNDVYALLNIHWDGGWLDANINKKMQDSVNAKQKAYWEQIATAMRDFDDHLLFAGSNEPPAHDAEEMEVLLSYHQTFVDAVRSTGGRNSYRTLVVQGPSTDIDNTYNLMNTLPTDEIPGRMMVEVHYYTPFQFCLMDGDASWGSMFYYWGEGNHSIIEPGRKATWGEEDAVDEYFGKMKTKFVDKGFPVIMGEYGAYRRDNSQNVPQDLEAHNNSVDHWITYVTRQALANGMIPYWWDTGGALDRSNNTVKDQRTIDALITVVAN</sequence>
<comment type="similarity">
    <text evidence="1 7">Belongs to the glycosyl hydrolase 5 (cellulase A) family.</text>
</comment>
<keyword evidence="5 7" id="KW-0326">Glycosidase</keyword>
<dbReference type="AlphaFoldDB" id="A0A2N3HNU7"/>
<reference evidence="11 12" key="1">
    <citation type="submission" date="2017-12" db="EMBL/GenBank/DDBJ databases">
        <title>Confluentibacter flavum sp. nov., isolated from the saline lake.</title>
        <authorList>
            <person name="Yu L."/>
        </authorList>
    </citation>
    <scope>NUCLEOTIDE SEQUENCE [LARGE SCALE GENOMIC DNA]</scope>
    <source>
        <strain evidence="11 12">3B</strain>
    </source>
</reference>
<keyword evidence="3" id="KW-0136">Cellulose degradation</keyword>
<feature type="signal peptide" evidence="8">
    <location>
        <begin position="1"/>
        <end position="27"/>
    </location>
</feature>
<evidence type="ECO:0008006" key="13">
    <source>
        <dbReference type="Google" id="ProtNLM"/>
    </source>
</evidence>
<evidence type="ECO:0000256" key="1">
    <source>
        <dbReference type="ARBA" id="ARBA00005641"/>
    </source>
</evidence>
<evidence type="ECO:0000256" key="4">
    <source>
        <dbReference type="ARBA" id="ARBA00023277"/>
    </source>
</evidence>
<dbReference type="InterPro" id="IPR001547">
    <property type="entry name" value="Glyco_hydro_5"/>
</dbReference>
<comment type="caution">
    <text evidence="11">The sequence shown here is derived from an EMBL/GenBank/DDBJ whole genome shotgun (WGS) entry which is preliminary data.</text>
</comment>
<evidence type="ECO:0000313" key="12">
    <source>
        <dbReference type="Proteomes" id="UP000233435"/>
    </source>
</evidence>
<accession>A0A2N3HNU7</accession>
<feature type="chain" id="PRO_5014632573" description="Dihydroxy-acid dehydratase" evidence="8">
    <location>
        <begin position="28"/>
        <end position="488"/>
    </location>
</feature>
<dbReference type="PANTHER" id="PTHR31297">
    <property type="entry name" value="GLUCAN ENDO-1,6-BETA-GLUCOSIDASE B"/>
    <property type="match status" value="1"/>
</dbReference>
<dbReference type="InterPro" id="IPR024361">
    <property type="entry name" value="BACON"/>
</dbReference>
<dbReference type="InterPro" id="IPR050386">
    <property type="entry name" value="Glycosyl_hydrolase_5"/>
</dbReference>
<feature type="domain" description="BACON" evidence="10">
    <location>
        <begin position="36"/>
        <end position="119"/>
    </location>
</feature>
<proteinExistence type="inferred from homology"/>